<keyword evidence="1" id="KW-1133">Transmembrane helix</keyword>
<proteinExistence type="predicted"/>
<name>A0A4P9C893_EUBML</name>
<gene>
    <name evidence="2" type="ORF">CPZ25_006450</name>
</gene>
<dbReference type="EMBL" id="CP029487">
    <property type="protein sequence ID" value="QCT70981.1"/>
    <property type="molecule type" value="Genomic_DNA"/>
</dbReference>
<dbReference type="KEGG" id="emt:CPZ25_006450"/>
<feature type="transmembrane region" description="Helical" evidence="1">
    <location>
        <begin position="12"/>
        <end position="33"/>
    </location>
</feature>
<protein>
    <submittedName>
        <fullName evidence="2">Uncharacterized protein</fullName>
    </submittedName>
</protein>
<dbReference type="InterPro" id="IPR043739">
    <property type="entry name" value="DUF5684"/>
</dbReference>
<sequence>MSYNYFYETTGMVGLLLSLAWYVFILVAGWKLFEKAGEPGWKSLIPIYSSYILYKISWKTSMFWIYLACIVAGGFMGASANSALVSISSLFSLASFVLMIIQTYKLSKAFGHGGGYTVGLLLLRPVFILILGFGSAEYKGNPDQI</sequence>
<feature type="transmembrane region" description="Helical" evidence="1">
    <location>
        <begin position="61"/>
        <end position="78"/>
    </location>
</feature>
<dbReference type="RefSeq" id="WP_074617277.1">
    <property type="nucleotide sequence ID" value="NZ_CP029487.1"/>
</dbReference>
<dbReference type="AlphaFoldDB" id="A0A4P9C893"/>
<evidence type="ECO:0000256" key="1">
    <source>
        <dbReference type="SAM" id="Phobius"/>
    </source>
</evidence>
<reference evidence="2 3" key="1">
    <citation type="submission" date="2018-05" db="EMBL/GenBank/DDBJ databases">
        <title>Genome comparison of Eubacterium sp.</title>
        <authorList>
            <person name="Feng Y."/>
            <person name="Sanchez-Andrea I."/>
            <person name="Stams A.J.M."/>
            <person name="De Vos W.M."/>
        </authorList>
    </citation>
    <scope>NUCLEOTIDE SEQUENCE [LARGE SCALE GENOMIC DNA]</scope>
    <source>
        <strain evidence="2 3">YI</strain>
    </source>
</reference>
<dbReference type="Pfam" id="PF18936">
    <property type="entry name" value="DUF5684"/>
    <property type="match status" value="1"/>
</dbReference>
<keyword evidence="1" id="KW-0472">Membrane</keyword>
<feature type="transmembrane region" description="Helical" evidence="1">
    <location>
        <begin position="84"/>
        <end position="104"/>
    </location>
</feature>
<feature type="transmembrane region" description="Helical" evidence="1">
    <location>
        <begin position="116"/>
        <end position="136"/>
    </location>
</feature>
<accession>A0A4P9C893</accession>
<organism evidence="2 3">
    <name type="scientific">Eubacterium maltosivorans</name>
    <dbReference type="NCBI Taxonomy" id="2041044"/>
    <lineage>
        <taxon>Bacteria</taxon>
        <taxon>Bacillati</taxon>
        <taxon>Bacillota</taxon>
        <taxon>Clostridia</taxon>
        <taxon>Eubacteriales</taxon>
        <taxon>Eubacteriaceae</taxon>
        <taxon>Eubacterium</taxon>
    </lineage>
</organism>
<keyword evidence="3" id="KW-1185">Reference proteome</keyword>
<evidence type="ECO:0000313" key="3">
    <source>
        <dbReference type="Proteomes" id="UP000218387"/>
    </source>
</evidence>
<keyword evidence="1" id="KW-0812">Transmembrane</keyword>
<dbReference type="Proteomes" id="UP000218387">
    <property type="component" value="Chromosome"/>
</dbReference>
<evidence type="ECO:0000313" key="2">
    <source>
        <dbReference type="EMBL" id="QCT70981.1"/>
    </source>
</evidence>